<keyword evidence="1" id="KW-0479">Metal-binding</keyword>
<dbReference type="InterPro" id="IPR001841">
    <property type="entry name" value="Znf_RING"/>
</dbReference>
<dbReference type="STRING" id="307972.A0A2G8K5Q2"/>
<dbReference type="GO" id="GO:0005654">
    <property type="term" value="C:nucleoplasm"/>
    <property type="evidence" value="ECO:0007669"/>
    <property type="project" value="TreeGrafter"/>
</dbReference>
<dbReference type="GO" id="GO:0008270">
    <property type="term" value="F:zinc ion binding"/>
    <property type="evidence" value="ECO:0007669"/>
    <property type="project" value="UniProtKB-KW"/>
</dbReference>
<dbReference type="InterPro" id="IPR027370">
    <property type="entry name" value="Znf-RING_euk"/>
</dbReference>
<protein>
    <recommendedName>
        <fullName evidence="6">RING-type domain-containing protein</fullName>
    </recommendedName>
</protein>
<sequence length="343" mass="38847">MASLENDSERSQFLKCPVCLEMFNNPKVLNCGHSFCESPCLVSIAGRSAFLKCPECRVVTKVPENDVKNLPTNFSLLRAISEEKDNRNTCTSTCERHNRVNNIRCYTCEVDICKECIQDGHSLNSHDSDITRALDVTSTALFSVQEFRRMLREKHAEVEEAETSAVNKWKEISHKISQSANCARDEINEIESAMLMRLELETEADKQTFVTEKDQIQEMITTTLELEEKTKMIANVTRRGDTDHLHERYQLERDVVALYKDVFPTYEKPLPARSKVLIFVPNETNLSLGDLKIAPLPPKRRPPSPPLGYNVTEDTSEGNQDLASSCFVASTAGDGANFHYENF</sequence>
<dbReference type="Pfam" id="PF13445">
    <property type="entry name" value="zf-RING_UBOX"/>
    <property type="match status" value="1"/>
</dbReference>
<organism evidence="7 8">
    <name type="scientific">Stichopus japonicus</name>
    <name type="common">Sea cucumber</name>
    <dbReference type="NCBI Taxonomy" id="307972"/>
    <lineage>
        <taxon>Eukaryota</taxon>
        <taxon>Metazoa</taxon>
        <taxon>Echinodermata</taxon>
        <taxon>Eleutherozoa</taxon>
        <taxon>Echinozoa</taxon>
        <taxon>Holothuroidea</taxon>
        <taxon>Aspidochirotacea</taxon>
        <taxon>Aspidochirotida</taxon>
        <taxon>Stichopodidae</taxon>
        <taxon>Apostichopus</taxon>
    </lineage>
</organism>
<evidence type="ECO:0000256" key="4">
    <source>
        <dbReference type="PROSITE-ProRule" id="PRU00175"/>
    </source>
</evidence>
<dbReference type="PROSITE" id="PS50089">
    <property type="entry name" value="ZF_RING_2"/>
    <property type="match status" value="1"/>
</dbReference>
<dbReference type="SUPFAM" id="SSF57845">
    <property type="entry name" value="B-box zinc-binding domain"/>
    <property type="match status" value="1"/>
</dbReference>
<evidence type="ECO:0000256" key="2">
    <source>
        <dbReference type="ARBA" id="ARBA00022771"/>
    </source>
</evidence>
<comment type="caution">
    <text evidence="7">The sequence shown here is derived from an EMBL/GenBank/DDBJ whole genome shotgun (WGS) entry which is preliminary data.</text>
</comment>
<proteinExistence type="predicted"/>
<dbReference type="InterPro" id="IPR013083">
    <property type="entry name" value="Znf_RING/FYVE/PHD"/>
</dbReference>
<dbReference type="OrthoDB" id="654191at2759"/>
<gene>
    <name evidence="7" type="ORF">BSL78_19804</name>
</gene>
<dbReference type="GO" id="GO:0061630">
    <property type="term" value="F:ubiquitin protein ligase activity"/>
    <property type="evidence" value="ECO:0007669"/>
    <property type="project" value="TreeGrafter"/>
</dbReference>
<keyword evidence="2 4" id="KW-0863">Zinc-finger</keyword>
<name>A0A2G8K5Q2_STIJA</name>
<evidence type="ECO:0000256" key="1">
    <source>
        <dbReference type="ARBA" id="ARBA00022723"/>
    </source>
</evidence>
<evidence type="ECO:0000313" key="7">
    <source>
        <dbReference type="EMBL" id="PIK43347.1"/>
    </source>
</evidence>
<dbReference type="InterPro" id="IPR047153">
    <property type="entry name" value="TRIM45/56/19-like"/>
</dbReference>
<dbReference type="PANTHER" id="PTHR25462:SF296">
    <property type="entry name" value="MEIOTIC P26, ISOFORM F"/>
    <property type="match status" value="1"/>
</dbReference>
<keyword evidence="3" id="KW-0862">Zinc</keyword>
<dbReference type="SUPFAM" id="SSF57850">
    <property type="entry name" value="RING/U-box"/>
    <property type="match status" value="1"/>
</dbReference>
<dbReference type="EMBL" id="MRZV01000857">
    <property type="protein sequence ID" value="PIK43347.1"/>
    <property type="molecule type" value="Genomic_DNA"/>
</dbReference>
<evidence type="ECO:0000256" key="3">
    <source>
        <dbReference type="ARBA" id="ARBA00022833"/>
    </source>
</evidence>
<feature type="domain" description="RING-type" evidence="6">
    <location>
        <begin position="16"/>
        <end position="57"/>
    </location>
</feature>
<dbReference type="AlphaFoldDB" id="A0A2G8K5Q2"/>
<accession>A0A2G8K5Q2</accession>
<evidence type="ECO:0000313" key="8">
    <source>
        <dbReference type="Proteomes" id="UP000230750"/>
    </source>
</evidence>
<evidence type="ECO:0000256" key="5">
    <source>
        <dbReference type="SAM" id="MobiDB-lite"/>
    </source>
</evidence>
<dbReference type="SMART" id="SM00184">
    <property type="entry name" value="RING"/>
    <property type="match status" value="1"/>
</dbReference>
<reference evidence="7 8" key="1">
    <citation type="journal article" date="2017" name="PLoS Biol.">
        <title>The sea cucumber genome provides insights into morphological evolution and visceral regeneration.</title>
        <authorList>
            <person name="Zhang X."/>
            <person name="Sun L."/>
            <person name="Yuan J."/>
            <person name="Sun Y."/>
            <person name="Gao Y."/>
            <person name="Zhang L."/>
            <person name="Li S."/>
            <person name="Dai H."/>
            <person name="Hamel J.F."/>
            <person name="Liu C."/>
            <person name="Yu Y."/>
            <person name="Liu S."/>
            <person name="Lin W."/>
            <person name="Guo K."/>
            <person name="Jin S."/>
            <person name="Xu P."/>
            <person name="Storey K.B."/>
            <person name="Huan P."/>
            <person name="Zhang T."/>
            <person name="Zhou Y."/>
            <person name="Zhang J."/>
            <person name="Lin C."/>
            <person name="Li X."/>
            <person name="Xing L."/>
            <person name="Huo D."/>
            <person name="Sun M."/>
            <person name="Wang L."/>
            <person name="Mercier A."/>
            <person name="Li F."/>
            <person name="Yang H."/>
            <person name="Xiang J."/>
        </authorList>
    </citation>
    <scope>NUCLEOTIDE SEQUENCE [LARGE SCALE GENOMIC DNA]</scope>
    <source>
        <strain evidence="7">Shaxun</strain>
        <tissue evidence="7">Muscle</tissue>
    </source>
</reference>
<dbReference type="PANTHER" id="PTHR25462">
    <property type="entry name" value="BONUS, ISOFORM C-RELATED"/>
    <property type="match status" value="1"/>
</dbReference>
<dbReference type="Proteomes" id="UP000230750">
    <property type="component" value="Unassembled WGS sequence"/>
</dbReference>
<keyword evidence="8" id="KW-1185">Reference proteome</keyword>
<feature type="region of interest" description="Disordered" evidence="5">
    <location>
        <begin position="295"/>
        <end position="316"/>
    </location>
</feature>
<dbReference type="Gene3D" id="3.30.40.10">
    <property type="entry name" value="Zinc/RING finger domain, C3HC4 (zinc finger)"/>
    <property type="match status" value="1"/>
</dbReference>
<evidence type="ECO:0000259" key="6">
    <source>
        <dbReference type="PROSITE" id="PS50089"/>
    </source>
</evidence>